<dbReference type="AlphaFoldDB" id="A0A931FMY6"/>
<comment type="caution">
    <text evidence="2">The sequence shown here is derived from an EMBL/GenBank/DDBJ whole genome shotgun (WGS) entry which is preliminary data.</text>
</comment>
<dbReference type="Proteomes" id="UP000599312">
    <property type="component" value="Unassembled WGS sequence"/>
</dbReference>
<sequence length="278" mass="29793">MKSILVPIEDHGVVEPILETALLLGRMFDSYIEGIAITPDYPVVLPVDIAIGVPSPITPENRVEIAQACRERFQAFMVTKQIPRAASALAGLSYAWRQDGLVEDAFLGAYGRVFDISVVGRPDGASGHTRLSTVEAALFETGRPVLIAPPKTPTTLGETVLIAWNRSTETARAVLGAMPILAKARRIVVLELEDWGLPGPSAAELVRSLRIHGMTAEALTLPDPANKPGEAILAEAKALGCDLLVKGAYTQSRLRQMFFGGATSHILSQTTIPVLMAH</sequence>
<name>A0A931FMY6_9HYPH</name>
<proteinExistence type="predicted"/>
<evidence type="ECO:0000313" key="2">
    <source>
        <dbReference type="EMBL" id="MBF9233524.1"/>
    </source>
</evidence>
<dbReference type="Pfam" id="PF00582">
    <property type="entry name" value="Usp"/>
    <property type="match status" value="1"/>
</dbReference>
<evidence type="ECO:0000259" key="1">
    <source>
        <dbReference type="Pfam" id="PF00582"/>
    </source>
</evidence>
<reference evidence="2" key="1">
    <citation type="submission" date="2020-11" db="EMBL/GenBank/DDBJ databases">
        <authorList>
            <person name="Kim M.K."/>
        </authorList>
    </citation>
    <scope>NUCLEOTIDE SEQUENCE</scope>
    <source>
        <strain evidence="2">BT350</strain>
    </source>
</reference>
<dbReference type="SUPFAM" id="SSF52402">
    <property type="entry name" value="Adenine nucleotide alpha hydrolases-like"/>
    <property type="match status" value="1"/>
</dbReference>
<dbReference type="RefSeq" id="WP_196271524.1">
    <property type="nucleotide sequence ID" value="NZ_JADQDO010000003.1"/>
</dbReference>
<organism evidence="2 3">
    <name type="scientific">Microvirga alba</name>
    <dbReference type="NCBI Taxonomy" id="2791025"/>
    <lineage>
        <taxon>Bacteria</taxon>
        <taxon>Pseudomonadati</taxon>
        <taxon>Pseudomonadota</taxon>
        <taxon>Alphaproteobacteria</taxon>
        <taxon>Hyphomicrobiales</taxon>
        <taxon>Methylobacteriaceae</taxon>
        <taxon>Microvirga</taxon>
    </lineage>
</organism>
<keyword evidence="3" id="KW-1185">Reference proteome</keyword>
<gene>
    <name evidence="2" type="ORF">I2H38_09055</name>
</gene>
<accession>A0A931FMY6</accession>
<protein>
    <submittedName>
        <fullName evidence="2">Universal stress protein</fullName>
    </submittedName>
</protein>
<dbReference type="Gene3D" id="3.40.50.12370">
    <property type="match status" value="1"/>
</dbReference>
<feature type="domain" description="UspA" evidence="1">
    <location>
        <begin position="227"/>
        <end position="277"/>
    </location>
</feature>
<dbReference type="InterPro" id="IPR006016">
    <property type="entry name" value="UspA"/>
</dbReference>
<dbReference type="EMBL" id="JADQDO010000003">
    <property type="protein sequence ID" value="MBF9233524.1"/>
    <property type="molecule type" value="Genomic_DNA"/>
</dbReference>
<dbReference type="CDD" id="cd00293">
    <property type="entry name" value="USP-like"/>
    <property type="match status" value="1"/>
</dbReference>
<evidence type="ECO:0000313" key="3">
    <source>
        <dbReference type="Proteomes" id="UP000599312"/>
    </source>
</evidence>